<dbReference type="EMBL" id="JFBT01000001">
    <property type="protein sequence ID" value="EXG81875.1"/>
    <property type="molecule type" value="Genomic_DNA"/>
</dbReference>
<reference evidence="7 8" key="1">
    <citation type="submission" date="2013-07" db="EMBL/GenBank/DDBJ databases">
        <authorList>
            <consortium name="DOE Joint Genome Institute"/>
            <person name="Eisen J."/>
            <person name="Huntemann M."/>
            <person name="Han J."/>
            <person name="Chen A."/>
            <person name="Kyrpides N."/>
            <person name="Mavromatis K."/>
            <person name="Markowitz V."/>
            <person name="Palaniappan K."/>
            <person name="Ivanova N."/>
            <person name="Schaumberg A."/>
            <person name="Pati A."/>
            <person name="Liolios K."/>
            <person name="Nordberg H.P."/>
            <person name="Cantor M.N."/>
            <person name="Hua S.X."/>
            <person name="Woyke T."/>
        </authorList>
    </citation>
    <scope>NUCLEOTIDE SEQUENCE [LARGE SCALE GENOMIC DNA]</scope>
    <source>
        <strain evidence="7 8">DSM 44712</strain>
    </source>
</reference>
<dbReference type="AlphaFoldDB" id="A0A010YNX5"/>
<dbReference type="SUPFAM" id="SSF52540">
    <property type="entry name" value="P-loop containing nucleoside triphosphate hydrolases"/>
    <property type="match status" value="1"/>
</dbReference>
<feature type="domain" description="UvrD-like helicase ATP-binding" evidence="6">
    <location>
        <begin position="212"/>
        <end position="542"/>
    </location>
</feature>
<keyword evidence="8" id="KW-1185">Reference proteome</keyword>
<evidence type="ECO:0000256" key="1">
    <source>
        <dbReference type="ARBA" id="ARBA00022741"/>
    </source>
</evidence>
<evidence type="ECO:0000256" key="5">
    <source>
        <dbReference type="PROSITE-ProRule" id="PRU00560"/>
    </source>
</evidence>
<name>A0A010YNX5_9ACTN</name>
<dbReference type="InterPro" id="IPR027417">
    <property type="entry name" value="P-loop_NTPase"/>
</dbReference>
<dbReference type="InterPro" id="IPR014016">
    <property type="entry name" value="UvrD-like_ATP-bd"/>
</dbReference>
<comment type="caution">
    <text evidence="7">The sequence shown here is derived from an EMBL/GenBank/DDBJ whole genome shotgun (WGS) entry which is preliminary data.</text>
</comment>
<keyword evidence="4 5" id="KW-0067">ATP-binding</keyword>
<organism evidence="7 8">
    <name type="scientific">Cryptosporangium arvum DSM 44712</name>
    <dbReference type="NCBI Taxonomy" id="927661"/>
    <lineage>
        <taxon>Bacteria</taxon>
        <taxon>Bacillati</taxon>
        <taxon>Actinomycetota</taxon>
        <taxon>Actinomycetes</taxon>
        <taxon>Cryptosporangiales</taxon>
        <taxon>Cryptosporangiaceae</taxon>
        <taxon>Cryptosporangium</taxon>
    </lineage>
</organism>
<dbReference type="PATRIC" id="fig|927661.3.peg.2956"/>
<dbReference type="Gene3D" id="3.40.50.300">
    <property type="entry name" value="P-loop containing nucleotide triphosphate hydrolases"/>
    <property type="match status" value="2"/>
</dbReference>
<keyword evidence="3 5" id="KW-0347">Helicase</keyword>
<evidence type="ECO:0000313" key="7">
    <source>
        <dbReference type="EMBL" id="EXG81875.1"/>
    </source>
</evidence>
<keyword evidence="1 5" id="KW-0547">Nucleotide-binding</keyword>
<evidence type="ECO:0000313" key="8">
    <source>
        <dbReference type="Proteomes" id="UP000021053"/>
    </source>
</evidence>
<dbReference type="RefSeq" id="WP_157017675.1">
    <property type="nucleotide sequence ID" value="NZ_KK073874.1"/>
</dbReference>
<keyword evidence="2 5" id="KW-0378">Hydrolase</keyword>
<dbReference type="HOGENOM" id="CLU_378044_0_0_11"/>
<protein>
    <recommendedName>
        <fullName evidence="6">UvrD-like helicase ATP-binding domain-containing protein</fullName>
    </recommendedName>
</protein>
<feature type="binding site" evidence="5">
    <location>
        <begin position="233"/>
        <end position="240"/>
    </location>
    <ligand>
        <name>ATP</name>
        <dbReference type="ChEBI" id="CHEBI:30616"/>
    </ligand>
</feature>
<gene>
    <name evidence="7" type="ORF">CryarDRAFT_2996</name>
</gene>
<dbReference type="GO" id="GO:0005524">
    <property type="term" value="F:ATP binding"/>
    <property type="evidence" value="ECO:0007669"/>
    <property type="project" value="UniProtKB-UniRule"/>
</dbReference>
<evidence type="ECO:0000256" key="3">
    <source>
        <dbReference type="ARBA" id="ARBA00022806"/>
    </source>
</evidence>
<sequence>MKPLIMTVAAAGEIASGLSPDAIPSSARLFVSNQPSVDILLAAGDGEDAQRIIVMRSENDAELIVPEHLSTRRSDVVSRMTNFAERARTPGPLSLPTHWHQYKHNRYIAFFAVPPPEVNRSRWIAEVLSNKRSDVVFWAATTSKREVQLEEFEAANAVELPDFDEEWSIAFAAAAAHFEQERRTEPVDVEVRLRIRENSVAKGWSYEQWMEAVDDDQRAFITADPGKSIRLRGPAGSGKTITLTLKAIREMLRAKERNEDIRVLVATHSWSIATEIDQIVDAMGFGSTPELDVFPLLEVAQNMAPIYSENGAGSSLVGDDSYSGKREQLDQIREVLADFTSGDWITYRDATSEALRSRLDSSEPTHRTALAWDLLVEFGSVLGAARIWPGAGSDLRYYKVPRAAWMLPLAGRADMRVVYEIYCRHMASLDERQLVTSDQVLSDFLGFLQSRNWNRLRRSHGYDLVFVDEFHYFNPLERQVLHYLTRDVAVYPKIFMAMDPRQSPSLDFLGSAADQTTSLGESDSPDDDQVANFELTSVHRFTPQILTLVKHIHHNFPTFDLGQDWDIDFAGIESARSAGSLPVLISCGTRAAEEIDIYRAVRDLYSHGRIAVAVVDTRQWDRFSALAARLRQGKFHVSIITSQADTDSLRNRHHGVVVGPAEYLAGLQFPSAIVAGIPEISADPQAVMERTRFLSLLYLAISRAEEKVHILVNDDDGGAPGVLRDAADKGLVVAARGSEV</sequence>
<evidence type="ECO:0000259" key="6">
    <source>
        <dbReference type="PROSITE" id="PS51198"/>
    </source>
</evidence>
<evidence type="ECO:0000256" key="4">
    <source>
        <dbReference type="ARBA" id="ARBA00022840"/>
    </source>
</evidence>
<evidence type="ECO:0000256" key="2">
    <source>
        <dbReference type="ARBA" id="ARBA00022801"/>
    </source>
</evidence>
<dbReference type="PROSITE" id="PS51198">
    <property type="entry name" value="UVRD_HELICASE_ATP_BIND"/>
    <property type="match status" value="1"/>
</dbReference>
<proteinExistence type="predicted"/>
<dbReference type="OrthoDB" id="7211215at2"/>
<dbReference type="GO" id="GO:0016787">
    <property type="term" value="F:hydrolase activity"/>
    <property type="evidence" value="ECO:0007669"/>
    <property type="project" value="UniProtKB-UniRule"/>
</dbReference>
<accession>A0A010YNX5</accession>
<dbReference type="Proteomes" id="UP000021053">
    <property type="component" value="Unassembled WGS sequence"/>
</dbReference>
<dbReference type="GO" id="GO:0004386">
    <property type="term" value="F:helicase activity"/>
    <property type="evidence" value="ECO:0007669"/>
    <property type="project" value="UniProtKB-UniRule"/>
</dbReference>